<reference evidence="4" key="1">
    <citation type="journal article" date="2025" name="Foods">
        <title>Unveiling the Microbial Signatures of Arabica Coffee Cherries: Insights into Ripeness Specific Diversity, Functional Traits, and Implications for Quality and Safety.</title>
        <authorList>
            <consortium name="RefSeq"/>
            <person name="Tenea G.N."/>
            <person name="Cifuentes V."/>
            <person name="Reyes P."/>
            <person name="Cevallos-Vallejos M."/>
        </authorList>
    </citation>
    <scope>NUCLEOTIDE SEQUENCE [LARGE SCALE GENOMIC DNA]</scope>
</reference>
<dbReference type="SMART" id="SM00028">
    <property type="entry name" value="TPR"/>
    <property type="match status" value="7"/>
</dbReference>
<evidence type="ECO:0000313" key="4">
    <source>
        <dbReference type="Proteomes" id="UP001652660"/>
    </source>
</evidence>
<keyword evidence="1" id="KW-0802">TPR repeat</keyword>
<dbReference type="Pfam" id="PF13176">
    <property type="entry name" value="TPR_7"/>
    <property type="match status" value="1"/>
</dbReference>
<evidence type="ECO:0000256" key="2">
    <source>
        <dbReference type="SAM" id="Coils"/>
    </source>
</evidence>
<dbReference type="InterPro" id="IPR044227">
    <property type="entry name" value="TONSOKU"/>
</dbReference>
<dbReference type="Gene3D" id="1.25.40.10">
    <property type="entry name" value="Tetratricopeptide repeat domain"/>
    <property type="match status" value="3"/>
</dbReference>
<dbReference type="RefSeq" id="XP_027084037.2">
    <property type="nucleotide sequence ID" value="XM_027228236.2"/>
</dbReference>
<dbReference type="PANTHER" id="PTHR47684">
    <property type="entry name" value="PROTEIN TONSOKU"/>
    <property type="match status" value="1"/>
</dbReference>
<dbReference type="InterPro" id="IPR019734">
    <property type="entry name" value="TPR_rpt"/>
</dbReference>
<accession>A0A6P6U1T2</accession>
<dbReference type="InterPro" id="IPR011990">
    <property type="entry name" value="TPR-like_helical_dom_sf"/>
</dbReference>
<dbReference type="GO" id="GO:0072423">
    <property type="term" value="P:response to DNA damage checkpoint signaling"/>
    <property type="evidence" value="ECO:0007669"/>
    <property type="project" value="InterPro"/>
</dbReference>
<gene>
    <name evidence="5" type="primary">LOC113706348</name>
</gene>
<feature type="compositionally biased region" description="Polar residues" evidence="3">
    <location>
        <begin position="572"/>
        <end position="584"/>
    </location>
</feature>
<dbReference type="PANTHER" id="PTHR47684:SF1">
    <property type="entry name" value="PROTEIN TONSOKU"/>
    <property type="match status" value="1"/>
</dbReference>
<feature type="region of interest" description="Disordered" evidence="3">
    <location>
        <begin position="1274"/>
        <end position="1297"/>
    </location>
</feature>
<evidence type="ECO:0000256" key="1">
    <source>
        <dbReference type="PROSITE-ProRule" id="PRU00339"/>
    </source>
</evidence>
<dbReference type="Gene3D" id="3.80.10.10">
    <property type="entry name" value="Ribonuclease Inhibitor"/>
    <property type="match status" value="1"/>
</dbReference>
<dbReference type="SUPFAM" id="SSF48452">
    <property type="entry name" value="TPR-like"/>
    <property type="match status" value="3"/>
</dbReference>
<dbReference type="PROSITE" id="PS50005">
    <property type="entry name" value="TPR"/>
    <property type="match status" value="1"/>
</dbReference>
<keyword evidence="4" id="KW-1185">Reference proteome</keyword>
<feature type="repeat" description="TPR" evidence="1">
    <location>
        <begin position="291"/>
        <end position="324"/>
    </location>
</feature>
<proteinExistence type="predicted"/>
<dbReference type="GO" id="GO:0006281">
    <property type="term" value="P:DNA repair"/>
    <property type="evidence" value="ECO:0007669"/>
    <property type="project" value="UniProtKB-KW"/>
</dbReference>
<name>A0A6P6U1T2_COFAR</name>
<feature type="region of interest" description="Disordered" evidence="3">
    <location>
        <begin position="536"/>
        <end position="584"/>
    </location>
</feature>
<protein>
    <submittedName>
        <fullName evidence="5">Protein TONSOKU isoform X1</fullName>
    </submittedName>
</protein>
<reference evidence="5" key="2">
    <citation type="submission" date="2025-08" db="UniProtKB">
        <authorList>
            <consortium name="RefSeq"/>
        </authorList>
    </citation>
    <scope>IDENTIFICATION</scope>
    <source>
        <tissue evidence="5">Leaves</tissue>
    </source>
</reference>
<organism evidence="4 5">
    <name type="scientific">Coffea arabica</name>
    <name type="common">Arabian coffee</name>
    <dbReference type="NCBI Taxonomy" id="13443"/>
    <lineage>
        <taxon>Eukaryota</taxon>
        <taxon>Viridiplantae</taxon>
        <taxon>Streptophyta</taxon>
        <taxon>Embryophyta</taxon>
        <taxon>Tracheophyta</taxon>
        <taxon>Spermatophyta</taxon>
        <taxon>Magnoliopsida</taxon>
        <taxon>eudicotyledons</taxon>
        <taxon>Gunneridae</taxon>
        <taxon>Pentapetalae</taxon>
        <taxon>asterids</taxon>
        <taxon>lamiids</taxon>
        <taxon>Gentianales</taxon>
        <taxon>Rubiaceae</taxon>
        <taxon>Ixoroideae</taxon>
        <taxon>Gardenieae complex</taxon>
        <taxon>Bertiereae - Coffeeae clade</taxon>
        <taxon>Coffeeae</taxon>
        <taxon>Coffea</taxon>
    </lineage>
</organism>
<dbReference type="SUPFAM" id="SSF52047">
    <property type="entry name" value="RNI-like"/>
    <property type="match status" value="1"/>
</dbReference>
<dbReference type="InterPro" id="IPR032675">
    <property type="entry name" value="LRR_dom_sf"/>
</dbReference>
<dbReference type="GO" id="GO:0009933">
    <property type="term" value="P:meristem structural organization"/>
    <property type="evidence" value="ECO:0007669"/>
    <property type="project" value="InterPro"/>
</dbReference>
<feature type="coiled-coil region" evidence="2">
    <location>
        <begin position="344"/>
        <end position="371"/>
    </location>
</feature>
<dbReference type="GeneID" id="113706348"/>
<dbReference type="GO" id="GO:0005654">
    <property type="term" value="C:nucleoplasm"/>
    <property type="evidence" value="ECO:0007669"/>
    <property type="project" value="UniProtKB-SubCell"/>
</dbReference>
<sequence length="1382" mass="154106">MAGIPISLLLTFQNQNQSRPSSIQKLQTPKPSLSHIHTHIKMRKNNDEQQLRDAKRAYKEAKEVGNRAEEARWANYIGNIHKNRGEYVQALKWLRIDYDVSSNFLPDKQLLPTCNTLGELYLRLQDFKDALKIQKKHLQLAEDTNDLIEQQRASTQLGRTYHEMFMKSDDDHSSIKNAKKYFKSAMKLAKNLMRNPSSCKSTFVAEYVDAHNNIGMLEIDLDNLEEAQTILSRGLEICDEEELSENHDGRSRLHHNLGIVYMELRKWDKAREHMDEDISICNRIGHCQGEAKGYINLGELHYRVQKYDEAINCYHMALQQAESMEDEDVLVSQIEQNIKTVKAAINVMDEIKKDEQNLKRLARNMQLARGTAGERKCLLQQIASLDRLIEKSSMIFAWMKHLEYAKKRKKIANEICDKEKMGDSFLLIGESYQKLRKFKKALKWHTKSWETYNLIGNLEGQALSKIDIGNALDSNGNWMEAFKAFEEGYRIAVEANMPSAQLSALENMHYSQMIRFDDVDKARSLKSLIDKLKHLTPKETQGQDMPNDCSETETEIDDLSLNPPEVRISPERSISNASRSKSLSANDLSENAPLISFLRNGKSAEKLRAVHDATVETAVKLPESSPRKASIASGSQAAGRKRIRLVLSDDESENDGEHTSRRTAYNFHAEEVATSNGCKSKSNLKSPVHELQDLSPVASRHAISTCTPVNLEESSCSHKSETSALAAQDAKDFRDPYRNKFDKSGNLNYKHNMSNLDPSACCAESCQHMIFKVNDDFVHLEPDSCMLGDELSMEQLKAGVACLYYLQLPSVKRAKGLVPDVQDLKRDGKVLETLEAVDELKNHTFGNNIFEVSLGVWVPKPVMKLYVDCCKELSEQPDLKVLKKLYNLEVSEDEVIVSDCGLQDISVAPLLNALYAHKTVAVIDFSHNLLGNGTMERLKQVFTSSGQDYGALVLDLHCNLLGPTALFQICECPVLYNRLEVLNVSGNRLTDACASYLSTILKKCKALYTLNVEKCSITSRTIQKIADSLDSGSVLAHLSLGHNNPISGNVIINLFVKICSLKRFQELNLTGIKLSKPVVDSLCQLATNSCLSGLILGGSYIGTDGALQLTKSLANETQELVKLDLSSCGLTSDYIVRLNIEVSLIYGILELNLGGNPLMQEGGKALASLVANPQCGLKVLVLSKCQLGPVGILRILEELACNSSLEELNLAENIHPESNASECCLIPLKEGSNFKQTNPNLPESLLEAYASKEVQGSPQELCTVNAEYNQLEVADSDDDTTGEKVAPSGLSDNPIDSSQKKELRLESSFIPDILAAISRAKHLLSLDLSDNGFCQSVAEKLYTAWSASSRAGLAQSHIQDNMIHLSVRGHKCCGVRPCCRRI</sequence>
<dbReference type="Proteomes" id="UP001652660">
    <property type="component" value="Chromosome 8c"/>
</dbReference>
<dbReference type="Pfam" id="PF13424">
    <property type="entry name" value="TPR_12"/>
    <property type="match status" value="1"/>
</dbReference>
<dbReference type="GO" id="GO:0042393">
    <property type="term" value="F:histone binding"/>
    <property type="evidence" value="ECO:0007669"/>
    <property type="project" value="UniProtKB-ARBA"/>
</dbReference>
<dbReference type="GO" id="GO:0040029">
    <property type="term" value="P:epigenetic regulation of gene expression"/>
    <property type="evidence" value="ECO:0007669"/>
    <property type="project" value="InterPro"/>
</dbReference>
<dbReference type="OrthoDB" id="626167at2759"/>
<keyword evidence="2" id="KW-0175">Coiled coil</keyword>
<dbReference type="SMART" id="SM00368">
    <property type="entry name" value="LRR_RI"/>
    <property type="match status" value="6"/>
</dbReference>
<evidence type="ECO:0000256" key="3">
    <source>
        <dbReference type="SAM" id="MobiDB-lite"/>
    </source>
</evidence>
<feature type="coiled-coil region" evidence="2">
    <location>
        <begin position="44"/>
        <end position="71"/>
    </location>
</feature>
<evidence type="ECO:0000313" key="5">
    <source>
        <dbReference type="RefSeq" id="XP_027084037.2"/>
    </source>
</evidence>